<evidence type="ECO:0000256" key="5">
    <source>
        <dbReference type="SAM" id="SignalP"/>
    </source>
</evidence>
<dbReference type="SUPFAM" id="SSF55846">
    <property type="entry name" value="N-acetylmuramoyl-L-alanine amidase-like"/>
    <property type="match status" value="1"/>
</dbReference>
<dbReference type="InterPro" id="IPR036505">
    <property type="entry name" value="Amidase/PGRP_sf"/>
</dbReference>
<feature type="domain" description="N-acetylmuramoyl-L-alanine amidase" evidence="6">
    <location>
        <begin position="249"/>
        <end position="388"/>
    </location>
</feature>
<keyword evidence="4" id="KW-0961">Cell wall biogenesis/degradation</keyword>
<dbReference type="EC" id="3.5.1.28" evidence="2"/>
<evidence type="ECO:0000256" key="3">
    <source>
        <dbReference type="ARBA" id="ARBA00022801"/>
    </source>
</evidence>
<comment type="catalytic activity">
    <reaction evidence="1">
        <text>Hydrolyzes the link between N-acetylmuramoyl residues and L-amino acid residues in certain cell-wall glycopeptides.</text>
        <dbReference type="EC" id="3.5.1.28"/>
    </reaction>
</comment>
<feature type="signal peptide" evidence="5">
    <location>
        <begin position="1"/>
        <end position="32"/>
    </location>
</feature>
<keyword evidence="5" id="KW-0732">Signal</keyword>
<sequence length="626" mass="67167">MYRHEARYRILTFLLSLAVVGSLGVATRPAAAADGTLQSEFAAAAAESKVPAPVLLAVSYALTRWDDHGPAASASGGYGPMHLTDVDPADVRAEDARGTGADVDAAAIEKDESLHRLDAAAKLLGVDAEQLKTDRALNIRGGALLLAHHVGTTPKDLAGWYPAVAWYSGASATGADAFADDVFESMRAGAARTTTNGQRVSLPKTAVTTPARARAADPAVECPSGVTCRFVPAAYAWNNTADPNDYGNYDPADRPADGDKIRYIVIHDTESSYESTIAAAQNPLTYVASHYVIRSSDGEITQMIRTKDVGWHAGNWNINQTSIGIEHEGVAREGATWYTEAMYRSSAKLVRYLAAKYQIPLDRNHIIGHDEVPGRDAARVATQHWDPGPFWDWQHYMDLIKAPVRSAAALKAGDVVTISPDFATNRQAIPGCSPTPCQDLPEQGTNFTFLYSAPQDDAPLISDPALQPSGSPGTRNAEDWGDKATFGRQYVVAGVQGDWVAIWWAGQQAWIHDPTHTIVKRCGVAVKTITPAAGKTSIPTYGKAFPDASEYPSGITPDVGTPLQYTIAAGQKYVVGEVTPAANYYARFDGANVPMNHTVIKGAQTYLAISLNHRWAYVKLSDVVYG</sequence>
<keyword evidence="8" id="KW-1185">Reference proteome</keyword>
<dbReference type="RefSeq" id="WP_142709210.1">
    <property type="nucleotide sequence ID" value="NZ_VIRS01000042.1"/>
</dbReference>
<organism evidence="7 8">
    <name type="scientific">Cryptosporangium phraense</name>
    <dbReference type="NCBI Taxonomy" id="2593070"/>
    <lineage>
        <taxon>Bacteria</taxon>
        <taxon>Bacillati</taxon>
        <taxon>Actinomycetota</taxon>
        <taxon>Actinomycetes</taxon>
        <taxon>Cryptosporangiales</taxon>
        <taxon>Cryptosporangiaceae</taxon>
        <taxon>Cryptosporangium</taxon>
    </lineage>
</organism>
<evidence type="ECO:0000313" key="7">
    <source>
        <dbReference type="EMBL" id="TQS40366.1"/>
    </source>
</evidence>
<proteinExistence type="predicted"/>
<name>A0A545AGB3_9ACTN</name>
<dbReference type="GO" id="GO:0009253">
    <property type="term" value="P:peptidoglycan catabolic process"/>
    <property type="evidence" value="ECO:0007669"/>
    <property type="project" value="InterPro"/>
</dbReference>
<dbReference type="InterPro" id="IPR002502">
    <property type="entry name" value="Amidase_domain"/>
</dbReference>
<dbReference type="Proteomes" id="UP000317982">
    <property type="component" value="Unassembled WGS sequence"/>
</dbReference>
<dbReference type="Gene3D" id="3.40.80.10">
    <property type="entry name" value="Peptidoglycan recognition protein-like"/>
    <property type="match status" value="1"/>
</dbReference>
<accession>A0A545AGB3</accession>
<gene>
    <name evidence="7" type="ORF">FL583_35125</name>
</gene>
<dbReference type="GO" id="GO:0008745">
    <property type="term" value="F:N-acetylmuramoyl-L-alanine amidase activity"/>
    <property type="evidence" value="ECO:0007669"/>
    <property type="project" value="UniProtKB-EC"/>
</dbReference>
<feature type="chain" id="PRO_5022186518" description="N-acetylmuramoyl-L-alanine amidase" evidence="5">
    <location>
        <begin position="33"/>
        <end position="626"/>
    </location>
</feature>
<dbReference type="CDD" id="cd06583">
    <property type="entry name" value="PGRP"/>
    <property type="match status" value="1"/>
</dbReference>
<dbReference type="SMART" id="SM00644">
    <property type="entry name" value="Ami_2"/>
    <property type="match status" value="1"/>
</dbReference>
<protein>
    <recommendedName>
        <fullName evidence="2">N-acetylmuramoyl-L-alanine amidase</fullName>
        <ecNumber evidence="2">3.5.1.28</ecNumber>
    </recommendedName>
</protein>
<dbReference type="InParanoid" id="A0A545AGB3"/>
<dbReference type="FunFam" id="3.40.80.10:FF:000006">
    <property type="entry name" value="N-acetylmuramoyl-L-alanine amidase"/>
    <property type="match status" value="1"/>
</dbReference>
<evidence type="ECO:0000256" key="1">
    <source>
        <dbReference type="ARBA" id="ARBA00001561"/>
    </source>
</evidence>
<reference evidence="7 8" key="1">
    <citation type="submission" date="2019-07" db="EMBL/GenBank/DDBJ databases">
        <title>Cryptosporangium phraense sp. nov., isolated from plant litter.</title>
        <authorList>
            <person name="Suriyachadkun C."/>
        </authorList>
    </citation>
    <scope>NUCLEOTIDE SEQUENCE [LARGE SCALE GENOMIC DNA]</scope>
    <source>
        <strain evidence="7 8">A-T 5661</strain>
    </source>
</reference>
<dbReference type="OrthoDB" id="66275at2"/>
<keyword evidence="3" id="KW-0378">Hydrolase</keyword>
<dbReference type="GO" id="GO:0009254">
    <property type="term" value="P:peptidoglycan turnover"/>
    <property type="evidence" value="ECO:0007669"/>
    <property type="project" value="TreeGrafter"/>
</dbReference>
<evidence type="ECO:0000259" key="6">
    <source>
        <dbReference type="SMART" id="SM00644"/>
    </source>
</evidence>
<evidence type="ECO:0000313" key="8">
    <source>
        <dbReference type="Proteomes" id="UP000317982"/>
    </source>
</evidence>
<comment type="caution">
    <text evidence="7">The sequence shown here is derived from an EMBL/GenBank/DDBJ whole genome shotgun (WGS) entry which is preliminary data.</text>
</comment>
<dbReference type="Pfam" id="PF01510">
    <property type="entry name" value="Amidase_2"/>
    <property type="match status" value="1"/>
</dbReference>
<dbReference type="EMBL" id="VIRS01000042">
    <property type="protein sequence ID" value="TQS40366.1"/>
    <property type="molecule type" value="Genomic_DNA"/>
</dbReference>
<dbReference type="GO" id="GO:0071555">
    <property type="term" value="P:cell wall organization"/>
    <property type="evidence" value="ECO:0007669"/>
    <property type="project" value="UniProtKB-KW"/>
</dbReference>
<evidence type="ECO:0000256" key="4">
    <source>
        <dbReference type="ARBA" id="ARBA00023316"/>
    </source>
</evidence>
<dbReference type="PANTHER" id="PTHR30417">
    <property type="entry name" value="N-ACETYLMURAMOYL-L-ALANINE AMIDASE AMID"/>
    <property type="match status" value="1"/>
</dbReference>
<dbReference type="InterPro" id="IPR051206">
    <property type="entry name" value="NAMLAA_amidase_2"/>
</dbReference>
<dbReference type="PANTHER" id="PTHR30417:SF1">
    <property type="entry name" value="N-ACETYLMURAMOYL-L-ALANINE AMIDASE AMID"/>
    <property type="match status" value="1"/>
</dbReference>
<dbReference type="AlphaFoldDB" id="A0A545AGB3"/>
<evidence type="ECO:0000256" key="2">
    <source>
        <dbReference type="ARBA" id="ARBA00011901"/>
    </source>
</evidence>